<keyword evidence="1" id="KW-0143">Chaperone</keyword>
<dbReference type="CDD" id="cd06257">
    <property type="entry name" value="DnaJ"/>
    <property type="match status" value="1"/>
</dbReference>
<dbReference type="InterPro" id="IPR001623">
    <property type="entry name" value="DnaJ_domain"/>
</dbReference>
<dbReference type="AlphaFoldDB" id="C7N0W4"/>
<keyword evidence="4" id="KW-1185">Reference proteome</keyword>
<dbReference type="Pfam" id="PF01556">
    <property type="entry name" value="DnaJ_C"/>
    <property type="match status" value="1"/>
</dbReference>
<dbReference type="CDD" id="cd10747">
    <property type="entry name" value="DnaJ_C"/>
    <property type="match status" value="1"/>
</dbReference>
<dbReference type="PANTHER" id="PTHR43096:SF52">
    <property type="entry name" value="DNAJ HOMOLOG 1, MITOCHONDRIAL-RELATED"/>
    <property type="match status" value="1"/>
</dbReference>
<protein>
    <submittedName>
        <fullName evidence="3">DnaJ-class molecular chaperone with C-terminal Zn finger domain</fullName>
    </submittedName>
</protein>
<evidence type="ECO:0000259" key="2">
    <source>
        <dbReference type="PROSITE" id="PS50076"/>
    </source>
</evidence>
<dbReference type="STRING" id="471855.Shel_01180"/>
<dbReference type="KEGG" id="shi:Shel_01180"/>
<sequence length="336" mass="34945">MAGTPDYYKTLGVSRNATDEEIKKAYRKLARKHHPDAGGDEAKFKEINEAYEVLSDKKKRQVYDQFGSTGGRMPGGYSTGGANPFAGMGSWADILESIRHGEGAFGTSWDIGDILSGFGMGGAGQAQGFGGYGAGGYGTGGYQRAPRPVKGRDMNVTLNVTFEEAFNGCVKKVSVKVPGTSTTETLDVKVPAGAVEGGRVRFRGKGAAGQNGGEAGDLLITTHVGDHPFYTRDGADVLMDLPVTFAEAALGASVVVPAPDGTKVRVKIPAGTQDGRQLKLAGKGAANVKGGGPGALNITIRVKTPTSLTDAQREALEQLKTADDQAGVNVRTHLGV</sequence>
<dbReference type="Proteomes" id="UP000002026">
    <property type="component" value="Chromosome"/>
</dbReference>
<dbReference type="eggNOG" id="COG0484">
    <property type="taxonomic scope" value="Bacteria"/>
</dbReference>
<dbReference type="Pfam" id="PF00226">
    <property type="entry name" value="DnaJ"/>
    <property type="match status" value="1"/>
</dbReference>
<dbReference type="RefSeq" id="WP_012797303.1">
    <property type="nucleotide sequence ID" value="NC_013165.1"/>
</dbReference>
<dbReference type="InterPro" id="IPR018253">
    <property type="entry name" value="DnaJ_domain_CS"/>
</dbReference>
<evidence type="ECO:0000313" key="3">
    <source>
        <dbReference type="EMBL" id="ACV21192.1"/>
    </source>
</evidence>
<dbReference type="GO" id="GO:0005737">
    <property type="term" value="C:cytoplasm"/>
    <property type="evidence" value="ECO:0007669"/>
    <property type="project" value="TreeGrafter"/>
</dbReference>
<dbReference type="PRINTS" id="PR00625">
    <property type="entry name" value="JDOMAIN"/>
</dbReference>
<dbReference type="PANTHER" id="PTHR43096">
    <property type="entry name" value="DNAJ HOMOLOG 1, MITOCHONDRIAL-RELATED"/>
    <property type="match status" value="1"/>
</dbReference>
<dbReference type="FunFam" id="2.60.260.20:FF:000013">
    <property type="entry name" value="DnaJ subfamily B member 11"/>
    <property type="match status" value="1"/>
</dbReference>
<dbReference type="SUPFAM" id="SSF46565">
    <property type="entry name" value="Chaperone J-domain"/>
    <property type="match status" value="1"/>
</dbReference>
<dbReference type="GO" id="GO:0042026">
    <property type="term" value="P:protein refolding"/>
    <property type="evidence" value="ECO:0007669"/>
    <property type="project" value="TreeGrafter"/>
</dbReference>
<feature type="domain" description="J" evidence="2">
    <location>
        <begin position="6"/>
        <end position="67"/>
    </location>
</feature>
<dbReference type="Gene3D" id="2.60.260.20">
    <property type="entry name" value="Urease metallochaperone UreE, N-terminal domain"/>
    <property type="match status" value="2"/>
</dbReference>
<proteinExistence type="predicted"/>
<dbReference type="InterPro" id="IPR036869">
    <property type="entry name" value="J_dom_sf"/>
</dbReference>
<organism evidence="3 4">
    <name type="scientific">Slackia heliotrinireducens (strain ATCC 29202 / DSM 20476 / NCTC 11029 / RHS 1)</name>
    <name type="common">Peptococcus heliotrinreducens</name>
    <dbReference type="NCBI Taxonomy" id="471855"/>
    <lineage>
        <taxon>Bacteria</taxon>
        <taxon>Bacillati</taxon>
        <taxon>Actinomycetota</taxon>
        <taxon>Coriobacteriia</taxon>
        <taxon>Eggerthellales</taxon>
        <taxon>Eggerthellaceae</taxon>
        <taxon>Slackia</taxon>
    </lineage>
</organism>
<reference evidence="3 4" key="1">
    <citation type="journal article" date="2009" name="Stand. Genomic Sci.">
        <title>Complete genome sequence of Slackia heliotrinireducens type strain (RHS 1).</title>
        <authorList>
            <person name="Pukall R."/>
            <person name="Lapidus A."/>
            <person name="Nolan M."/>
            <person name="Copeland A."/>
            <person name="Glavina Del Rio T."/>
            <person name="Lucas S."/>
            <person name="Chen F."/>
            <person name="Tice H."/>
            <person name="Cheng J.F."/>
            <person name="Chertkov O."/>
            <person name="Bruce D."/>
            <person name="Goodwin L."/>
            <person name="Kuske C."/>
            <person name="Brettin T."/>
            <person name="Detter J.C."/>
            <person name="Han C."/>
            <person name="Pitluck S."/>
            <person name="Pati A."/>
            <person name="Mavrommatis K."/>
            <person name="Ivanova N."/>
            <person name="Ovchinnikova G."/>
            <person name="Chen A."/>
            <person name="Palaniappan K."/>
            <person name="Schneider S."/>
            <person name="Rohde M."/>
            <person name="Chain P."/>
            <person name="D'haeseleer P."/>
            <person name="Goker M."/>
            <person name="Bristow J."/>
            <person name="Eisen J.A."/>
            <person name="Markowitz V."/>
            <person name="Kyrpides N.C."/>
            <person name="Klenk H.P."/>
            <person name="Hugenholtz P."/>
        </authorList>
    </citation>
    <scope>NUCLEOTIDE SEQUENCE [LARGE SCALE GENOMIC DNA]</scope>
    <source>
        <strain evidence="4">ATCC 29202 / DSM 20476 / NCTC 11029 / RHS 1</strain>
    </source>
</reference>
<name>C7N0W4_SLAHD</name>
<dbReference type="SUPFAM" id="SSF49493">
    <property type="entry name" value="HSP40/DnaJ peptide-binding domain"/>
    <property type="match status" value="2"/>
</dbReference>
<evidence type="ECO:0000313" key="4">
    <source>
        <dbReference type="Proteomes" id="UP000002026"/>
    </source>
</evidence>
<dbReference type="SMART" id="SM00271">
    <property type="entry name" value="DnaJ"/>
    <property type="match status" value="1"/>
</dbReference>
<dbReference type="PROSITE" id="PS00636">
    <property type="entry name" value="DNAJ_1"/>
    <property type="match status" value="1"/>
</dbReference>
<dbReference type="PROSITE" id="PS50076">
    <property type="entry name" value="DNAJ_2"/>
    <property type="match status" value="1"/>
</dbReference>
<accession>C7N0W4</accession>
<dbReference type="Gene3D" id="1.10.287.110">
    <property type="entry name" value="DnaJ domain"/>
    <property type="match status" value="1"/>
</dbReference>
<dbReference type="EMBL" id="CP001684">
    <property type="protein sequence ID" value="ACV21192.1"/>
    <property type="molecule type" value="Genomic_DNA"/>
</dbReference>
<evidence type="ECO:0000256" key="1">
    <source>
        <dbReference type="ARBA" id="ARBA00023186"/>
    </source>
</evidence>
<gene>
    <name evidence="3" type="ordered locus">Shel_01180</name>
</gene>
<dbReference type="InterPro" id="IPR002939">
    <property type="entry name" value="DnaJ_C"/>
</dbReference>
<dbReference type="GO" id="GO:0051082">
    <property type="term" value="F:unfolded protein binding"/>
    <property type="evidence" value="ECO:0007669"/>
    <property type="project" value="InterPro"/>
</dbReference>
<dbReference type="HOGENOM" id="CLU_017633_0_7_11"/>
<dbReference type="InterPro" id="IPR008971">
    <property type="entry name" value="HSP40/DnaJ_pept-bd"/>
</dbReference>